<keyword evidence="6 9" id="KW-1133">Transmembrane helix</keyword>
<feature type="transmembrane region" description="Helical" evidence="9">
    <location>
        <begin position="20"/>
        <end position="42"/>
    </location>
</feature>
<keyword evidence="3 8" id="KW-0813">Transport</keyword>
<dbReference type="PANTHER" id="PTHR34295:SF4">
    <property type="entry name" value="BIOTIN TRANSPORTER BIOY-RELATED"/>
    <property type="match status" value="1"/>
</dbReference>
<keyword evidence="7 8" id="KW-0472">Membrane</keyword>
<dbReference type="PANTHER" id="PTHR34295">
    <property type="entry name" value="BIOTIN TRANSPORTER BIOY"/>
    <property type="match status" value="1"/>
</dbReference>
<dbReference type="RefSeq" id="WP_187721552.1">
    <property type="nucleotide sequence ID" value="NZ_BAABBL010000001.1"/>
</dbReference>
<keyword evidence="4 8" id="KW-1003">Cell membrane</keyword>
<evidence type="ECO:0000256" key="8">
    <source>
        <dbReference type="PIRNR" id="PIRNR016661"/>
    </source>
</evidence>
<reference evidence="10 11" key="1">
    <citation type="submission" date="2020-08" db="EMBL/GenBank/DDBJ databases">
        <title>Genome sequence of Tessaracoccus defluvii JCM 17540T.</title>
        <authorList>
            <person name="Hyun D.-W."/>
            <person name="Bae J.-W."/>
        </authorList>
    </citation>
    <scope>NUCLEOTIDE SEQUENCE [LARGE SCALE GENOMIC DNA]</scope>
    <source>
        <strain evidence="10 11">JCM 17540</strain>
    </source>
</reference>
<feature type="transmembrane region" description="Helical" evidence="9">
    <location>
        <begin position="63"/>
        <end position="84"/>
    </location>
</feature>
<dbReference type="GO" id="GO:0005886">
    <property type="term" value="C:plasma membrane"/>
    <property type="evidence" value="ECO:0007669"/>
    <property type="project" value="UniProtKB-SubCell"/>
</dbReference>
<feature type="transmembrane region" description="Helical" evidence="9">
    <location>
        <begin position="96"/>
        <end position="117"/>
    </location>
</feature>
<dbReference type="KEGG" id="tdf:H9L22_03100"/>
<feature type="transmembrane region" description="Helical" evidence="9">
    <location>
        <begin position="124"/>
        <end position="145"/>
    </location>
</feature>
<protein>
    <recommendedName>
        <fullName evidence="8">Biotin transporter</fullName>
    </recommendedName>
</protein>
<comment type="similarity">
    <text evidence="2 8">Belongs to the BioY family.</text>
</comment>
<comment type="subcellular location">
    <subcellularLocation>
        <location evidence="1 8">Cell membrane</location>
        <topology evidence="1 8">Multi-pass membrane protein</topology>
    </subcellularLocation>
</comment>
<sequence>MTAPAVTDRPSVAPADLANVAVFAALIAAMSLLPAIHVGGLTPITLQTLGVMLAGLCLGPWRGAAAVGLYLAVGIAGLPVFAGGKGGVAALLGPTGGYLVSFLIVAFLVGLAARFVVRRGLTKLTFVWFLLACMVTRVAVTWPLGVAGIARATGKSFGDLWATDFIFWPGDLLKAVVASLIAVAVHKAFPRLLGR</sequence>
<evidence type="ECO:0000256" key="4">
    <source>
        <dbReference type="ARBA" id="ARBA00022475"/>
    </source>
</evidence>
<dbReference type="EMBL" id="CP060789">
    <property type="protein sequence ID" value="QNP56443.1"/>
    <property type="molecule type" value="Genomic_DNA"/>
</dbReference>
<dbReference type="PIRSF" id="PIRSF016661">
    <property type="entry name" value="BioY"/>
    <property type="match status" value="1"/>
</dbReference>
<organism evidence="10 11">
    <name type="scientific">Tessaracoccus defluvii</name>
    <dbReference type="NCBI Taxonomy" id="1285901"/>
    <lineage>
        <taxon>Bacteria</taxon>
        <taxon>Bacillati</taxon>
        <taxon>Actinomycetota</taxon>
        <taxon>Actinomycetes</taxon>
        <taxon>Propionibacteriales</taxon>
        <taxon>Propionibacteriaceae</taxon>
        <taxon>Tessaracoccus</taxon>
    </lineage>
</organism>
<evidence type="ECO:0000256" key="3">
    <source>
        <dbReference type="ARBA" id="ARBA00022448"/>
    </source>
</evidence>
<evidence type="ECO:0000256" key="7">
    <source>
        <dbReference type="ARBA" id="ARBA00023136"/>
    </source>
</evidence>
<gene>
    <name evidence="10" type="ORF">H9L22_03100</name>
</gene>
<keyword evidence="5 9" id="KW-0812">Transmembrane</keyword>
<dbReference type="InterPro" id="IPR003784">
    <property type="entry name" value="BioY"/>
</dbReference>
<evidence type="ECO:0000313" key="11">
    <source>
        <dbReference type="Proteomes" id="UP000516117"/>
    </source>
</evidence>
<proteinExistence type="inferred from homology"/>
<evidence type="ECO:0000313" key="10">
    <source>
        <dbReference type="EMBL" id="QNP56443.1"/>
    </source>
</evidence>
<dbReference type="Pfam" id="PF02632">
    <property type="entry name" value="BioY"/>
    <property type="match status" value="1"/>
</dbReference>
<name>A0A7H0H7C7_9ACTN</name>
<keyword evidence="11" id="KW-1185">Reference proteome</keyword>
<accession>A0A7H0H7C7</accession>
<evidence type="ECO:0000256" key="6">
    <source>
        <dbReference type="ARBA" id="ARBA00022989"/>
    </source>
</evidence>
<dbReference type="Proteomes" id="UP000516117">
    <property type="component" value="Chromosome"/>
</dbReference>
<dbReference type="GO" id="GO:0015225">
    <property type="term" value="F:biotin transmembrane transporter activity"/>
    <property type="evidence" value="ECO:0007669"/>
    <property type="project" value="UniProtKB-UniRule"/>
</dbReference>
<evidence type="ECO:0000256" key="9">
    <source>
        <dbReference type="SAM" id="Phobius"/>
    </source>
</evidence>
<dbReference type="AlphaFoldDB" id="A0A7H0H7C7"/>
<evidence type="ECO:0000256" key="5">
    <source>
        <dbReference type="ARBA" id="ARBA00022692"/>
    </source>
</evidence>
<dbReference type="Gene3D" id="1.10.1760.20">
    <property type="match status" value="1"/>
</dbReference>
<evidence type="ECO:0000256" key="1">
    <source>
        <dbReference type="ARBA" id="ARBA00004651"/>
    </source>
</evidence>
<evidence type="ECO:0000256" key="2">
    <source>
        <dbReference type="ARBA" id="ARBA00010692"/>
    </source>
</evidence>
<feature type="transmembrane region" description="Helical" evidence="9">
    <location>
        <begin position="165"/>
        <end position="185"/>
    </location>
</feature>